<evidence type="ECO:0000259" key="1">
    <source>
        <dbReference type="PROSITE" id="PS51186"/>
    </source>
</evidence>
<dbReference type="SUPFAM" id="SSF55729">
    <property type="entry name" value="Acyl-CoA N-acyltransferases (Nat)"/>
    <property type="match status" value="1"/>
</dbReference>
<gene>
    <name evidence="2" type="ORF">QWY14_00525</name>
</gene>
<dbReference type="InterPro" id="IPR000182">
    <property type="entry name" value="GNAT_dom"/>
</dbReference>
<dbReference type="Pfam" id="PF00583">
    <property type="entry name" value="Acetyltransf_1"/>
    <property type="match status" value="1"/>
</dbReference>
<comment type="caution">
    <text evidence="2">The sequence shown here is derived from an EMBL/GenBank/DDBJ whole genome shotgun (WGS) entry which is preliminary data.</text>
</comment>
<proteinExistence type="predicted"/>
<dbReference type="InterPro" id="IPR016181">
    <property type="entry name" value="Acyl_CoA_acyltransferase"/>
</dbReference>
<evidence type="ECO:0000313" key="3">
    <source>
        <dbReference type="Proteomes" id="UP001172055"/>
    </source>
</evidence>
<accession>A0ABT8MXP2</accession>
<dbReference type="CDD" id="cd04301">
    <property type="entry name" value="NAT_SF"/>
    <property type="match status" value="1"/>
</dbReference>
<organism evidence="2 3">
    <name type="scientific">Planococcus shixiaomingii</name>
    <dbReference type="NCBI Taxonomy" id="3058393"/>
    <lineage>
        <taxon>Bacteria</taxon>
        <taxon>Bacillati</taxon>
        <taxon>Bacillota</taxon>
        <taxon>Bacilli</taxon>
        <taxon>Bacillales</taxon>
        <taxon>Caryophanaceae</taxon>
        <taxon>Planococcus</taxon>
    </lineage>
</organism>
<dbReference type="PROSITE" id="PS51186">
    <property type="entry name" value="GNAT"/>
    <property type="match status" value="1"/>
</dbReference>
<reference evidence="2 3" key="1">
    <citation type="submission" date="2023-06" db="EMBL/GenBank/DDBJ databases">
        <title>Novel species in genus Planococcus.</title>
        <authorList>
            <person name="Ning S."/>
        </authorList>
    </citation>
    <scope>NUCLEOTIDE SEQUENCE [LARGE SCALE GENOMIC DNA]</scope>
    <source>
        <strain evidence="2 3">N028</strain>
    </source>
</reference>
<sequence length="171" mass="19517">MEIRKAESSDAKGIAKVHVDSWKTTYAHILPSEYLQNLSYEQREIIWLQNIKESIVYVIENQQQEIVGFSTGGLERSGNYPNHTGELYAVYIVEEYQKQGLGRKLIQPVLEQLKKENITGMVVLVLEDNSSCRFYEALGAKKIDRIQVKIAGKQLPELVYAWDDIGAVIDQ</sequence>
<dbReference type="RefSeq" id="WP_301722309.1">
    <property type="nucleotide sequence ID" value="NZ_JAUJWV010000001.1"/>
</dbReference>
<protein>
    <submittedName>
        <fullName evidence="2">GNAT family N-acetyltransferase</fullName>
    </submittedName>
</protein>
<dbReference type="EMBL" id="JAUJWV010000001">
    <property type="protein sequence ID" value="MDN7240247.1"/>
    <property type="molecule type" value="Genomic_DNA"/>
</dbReference>
<dbReference type="Proteomes" id="UP001172055">
    <property type="component" value="Unassembled WGS sequence"/>
</dbReference>
<keyword evidence="3" id="KW-1185">Reference proteome</keyword>
<dbReference type="Gene3D" id="3.40.630.30">
    <property type="match status" value="1"/>
</dbReference>
<feature type="domain" description="N-acetyltransferase" evidence="1">
    <location>
        <begin position="1"/>
        <end position="165"/>
    </location>
</feature>
<name>A0ABT8MXP2_9BACL</name>
<evidence type="ECO:0000313" key="2">
    <source>
        <dbReference type="EMBL" id="MDN7240247.1"/>
    </source>
</evidence>